<keyword evidence="2 4" id="KW-0238">DNA-binding</keyword>
<evidence type="ECO:0000313" key="6">
    <source>
        <dbReference type="EMBL" id="AZG45762.1"/>
    </source>
</evidence>
<proteinExistence type="predicted"/>
<protein>
    <submittedName>
        <fullName evidence="6">HTH-type transcriptional regulator BetI</fullName>
    </submittedName>
</protein>
<accession>A0A3G8JME3</accession>
<evidence type="ECO:0000256" key="4">
    <source>
        <dbReference type="PROSITE-ProRule" id="PRU00335"/>
    </source>
</evidence>
<dbReference type="KEGG" id="gom:D7316_02362"/>
<dbReference type="Proteomes" id="UP000271469">
    <property type="component" value="Chromosome"/>
</dbReference>
<evidence type="ECO:0000256" key="3">
    <source>
        <dbReference type="ARBA" id="ARBA00023163"/>
    </source>
</evidence>
<evidence type="ECO:0000259" key="5">
    <source>
        <dbReference type="PROSITE" id="PS50977"/>
    </source>
</evidence>
<evidence type="ECO:0000256" key="2">
    <source>
        <dbReference type="ARBA" id="ARBA00023125"/>
    </source>
</evidence>
<name>A0A3G8JME3_9ACTN</name>
<evidence type="ECO:0000256" key="1">
    <source>
        <dbReference type="ARBA" id="ARBA00023015"/>
    </source>
</evidence>
<dbReference type="AlphaFoldDB" id="A0A3G8JME3"/>
<sequence length="205" mass="21978">MSNGSEVARRIAARSIAKRESGYADEVRRLIDAGRLVMAGSGSGSRPRVADIVTAAGLSNDAFYRHFRSKDDLIAAILEDGTDRLCSYLAHQMGKEATARARFERWVGGVLSQAQVDSAATTRAVLWNVGNVSREAMASPPSVNARLAELLHEPLGELGSRDPVFDARLISGATVGALSDLLWRKESPTSEDVSRIVAACLRLVG</sequence>
<dbReference type="InterPro" id="IPR050109">
    <property type="entry name" value="HTH-type_TetR-like_transc_reg"/>
</dbReference>
<dbReference type="RefSeq" id="WP_124708382.1">
    <property type="nucleotide sequence ID" value="NZ_CP033972.1"/>
</dbReference>
<dbReference type="Gene3D" id="1.10.357.10">
    <property type="entry name" value="Tetracycline Repressor, domain 2"/>
    <property type="match status" value="1"/>
</dbReference>
<dbReference type="InterPro" id="IPR001647">
    <property type="entry name" value="HTH_TetR"/>
</dbReference>
<dbReference type="PANTHER" id="PTHR30055">
    <property type="entry name" value="HTH-TYPE TRANSCRIPTIONAL REGULATOR RUTR"/>
    <property type="match status" value="1"/>
</dbReference>
<dbReference type="EMBL" id="CP033972">
    <property type="protein sequence ID" value="AZG45762.1"/>
    <property type="molecule type" value="Genomic_DNA"/>
</dbReference>
<organism evidence="6 7">
    <name type="scientific">Gordonia insulae</name>
    <dbReference type="NCBI Taxonomy" id="2420509"/>
    <lineage>
        <taxon>Bacteria</taxon>
        <taxon>Bacillati</taxon>
        <taxon>Actinomycetota</taxon>
        <taxon>Actinomycetes</taxon>
        <taxon>Mycobacteriales</taxon>
        <taxon>Gordoniaceae</taxon>
        <taxon>Gordonia</taxon>
    </lineage>
</organism>
<dbReference type="OrthoDB" id="3469831at2"/>
<keyword evidence="1" id="KW-0805">Transcription regulation</keyword>
<dbReference type="GO" id="GO:0003700">
    <property type="term" value="F:DNA-binding transcription factor activity"/>
    <property type="evidence" value="ECO:0007669"/>
    <property type="project" value="TreeGrafter"/>
</dbReference>
<feature type="DNA-binding region" description="H-T-H motif" evidence="4">
    <location>
        <begin position="48"/>
        <end position="67"/>
    </location>
</feature>
<dbReference type="PANTHER" id="PTHR30055:SF234">
    <property type="entry name" value="HTH-TYPE TRANSCRIPTIONAL REGULATOR BETI"/>
    <property type="match status" value="1"/>
</dbReference>
<dbReference type="InterPro" id="IPR009057">
    <property type="entry name" value="Homeodomain-like_sf"/>
</dbReference>
<dbReference type="SUPFAM" id="SSF46689">
    <property type="entry name" value="Homeodomain-like"/>
    <property type="match status" value="1"/>
</dbReference>
<dbReference type="PROSITE" id="PS50977">
    <property type="entry name" value="HTH_TETR_2"/>
    <property type="match status" value="1"/>
</dbReference>
<dbReference type="GO" id="GO:0000976">
    <property type="term" value="F:transcription cis-regulatory region binding"/>
    <property type="evidence" value="ECO:0007669"/>
    <property type="project" value="TreeGrafter"/>
</dbReference>
<evidence type="ECO:0000313" key="7">
    <source>
        <dbReference type="Proteomes" id="UP000271469"/>
    </source>
</evidence>
<gene>
    <name evidence="6" type="primary">betI_7</name>
    <name evidence="6" type="ORF">D7316_02362</name>
</gene>
<feature type="domain" description="HTH tetR-type" evidence="5">
    <location>
        <begin position="24"/>
        <end position="85"/>
    </location>
</feature>
<keyword evidence="7" id="KW-1185">Reference proteome</keyword>
<keyword evidence="3" id="KW-0804">Transcription</keyword>
<dbReference type="Pfam" id="PF00440">
    <property type="entry name" value="TetR_N"/>
    <property type="match status" value="1"/>
</dbReference>
<reference evidence="6 7" key="1">
    <citation type="submission" date="2018-11" db="EMBL/GenBank/DDBJ databases">
        <title>Gordonia insulae sp. nov., isolated from an island soil.</title>
        <authorList>
            <person name="Kim Y.S."/>
            <person name="Kim S.B."/>
        </authorList>
    </citation>
    <scope>NUCLEOTIDE SEQUENCE [LARGE SCALE GENOMIC DNA]</scope>
    <source>
        <strain evidence="6 7">MMS17-SY073</strain>
    </source>
</reference>